<protein>
    <submittedName>
        <fullName evidence="1">Uncharacterized protein</fullName>
    </submittedName>
</protein>
<gene>
    <name evidence="1" type="ORF">CI114_08010</name>
</gene>
<dbReference type="GeneID" id="79809640"/>
<evidence type="ECO:0000313" key="2">
    <source>
        <dbReference type="Proteomes" id="UP000230719"/>
    </source>
</evidence>
<organism evidence="1 2">
    <name type="scientific">Fusobacterium animalis</name>
    <dbReference type="NCBI Taxonomy" id="76859"/>
    <lineage>
        <taxon>Bacteria</taxon>
        <taxon>Fusobacteriati</taxon>
        <taxon>Fusobacteriota</taxon>
        <taxon>Fusobacteriia</taxon>
        <taxon>Fusobacteriales</taxon>
        <taxon>Fusobacteriaceae</taxon>
        <taxon>Fusobacterium</taxon>
    </lineage>
</organism>
<dbReference type="AlphaFoldDB" id="A0A2G9FA00"/>
<sequence>MKLKFELTNEQRKYLGLIPVEEDWELVKLDYKYEDIYFYFDGDIIRKKISLSENSYYETELNEKTTENRTVILPKTARGKIKIMV</sequence>
<dbReference type="RefSeq" id="WP_016339784.1">
    <property type="nucleotide sequence ID" value="NZ_CP012715.1"/>
</dbReference>
<proteinExistence type="predicted"/>
<dbReference type="EMBL" id="NPND01000024">
    <property type="protein sequence ID" value="PIM89756.1"/>
    <property type="molecule type" value="Genomic_DNA"/>
</dbReference>
<dbReference type="Proteomes" id="UP000230719">
    <property type="component" value="Unassembled WGS sequence"/>
</dbReference>
<name>A0A2G9FA00_9FUSO</name>
<comment type="caution">
    <text evidence="1">The sequence shown here is derived from an EMBL/GenBank/DDBJ whole genome shotgun (WGS) entry which is preliminary data.</text>
</comment>
<accession>A0A2G9FA00</accession>
<reference evidence="1 2" key="1">
    <citation type="submission" date="2017-08" db="EMBL/GenBank/DDBJ databases">
        <title>Analysis of Fusobacterium persistence and antibiotic response in human colorectal.</title>
        <authorList>
            <person name="Bullman S."/>
        </authorList>
    </citation>
    <scope>NUCLEOTIDE SEQUENCE [LARGE SCALE GENOMIC DNA]</scope>
    <source>
        <strain evidence="1 2">P2_CP</strain>
    </source>
</reference>
<evidence type="ECO:0000313" key="1">
    <source>
        <dbReference type="EMBL" id="PIM89756.1"/>
    </source>
</evidence>